<dbReference type="KEGG" id="mmar:MODMU_0844"/>
<keyword evidence="4" id="KW-1185">Reference proteome</keyword>
<dbReference type="STRING" id="477641.MODMU_0844"/>
<name>I4ESD1_MODI5</name>
<gene>
    <name evidence="3" type="ordered locus">MODMU_0844</name>
</gene>
<evidence type="ECO:0000313" key="3">
    <source>
        <dbReference type="EMBL" id="CCH86294.1"/>
    </source>
</evidence>
<dbReference type="EMBL" id="FO203431">
    <property type="protein sequence ID" value="CCH86294.1"/>
    <property type="molecule type" value="Genomic_DNA"/>
</dbReference>
<reference evidence="3 4" key="1">
    <citation type="journal article" date="2012" name="J. Bacteriol.">
        <title>Genome Sequence of Radiation-Resistant Modestobacter marinus Strain BC501, a Representative Actinobacterium That Thrives on Calcareous Stone Surfaces.</title>
        <authorList>
            <person name="Normand P."/>
            <person name="Gury J."/>
            <person name="Pujic P."/>
            <person name="Chouaia B."/>
            <person name="Crotti E."/>
            <person name="Brusetti L."/>
            <person name="Daffonchio D."/>
            <person name="Vacherie B."/>
            <person name="Barbe V."/>
            <person name="Medigue C."/>
            <person name="Calteau A."/>
            <person name="Ghodhbane-Gtari F."/>
            <person name="Essoussi I."/>
            <person name="Nouioui I."/>
            <person name="Abbassi-Ghozzi I."/>
            <person name="Gtari M."/>
        </authorList>
    </citation>
    <scope>NUCLEOTIDE SEQUENCE [LARGE SCALE GENOMIC DNA]</scope>
    <source>
        <strain evidence="4">BC 501</strain>
    </source>
</reference>
<keyword evidence="2" id="KW-1133">Transmembrane helix</keyword>
<dbReference type="HOGENOM" id="CLU_127063_0_0_11"/>
<feature type="compositionally biased region" description="Pro residues" evidence="1">
    <location>
        <begin position="58"/>
        <end position="68"/>
    </location>
</feature>
<evidence type="ECO:0000313" key="4">
    <source>
        <dbReference type="Proteomes" id="UP000006461"/>
    </source>
</evidence>
<feature type="transmembrane region" description="Helical" evidence="2">
    <location>
        <begin position="20"/>
        <end position="40"/>
    </location>
</feature>
<evidence type="ECO:0000256" key="1">
    <source>
        <dbReference type="SAM" id="MobiDB-lite"/>
    </source>
</evidence>
<organism evidence="3 4">
    <name type="scientific">Modestobacter italicus (strain DSM 44449 / CECT 9708 / BC 501)</name>
    <dbReference type="NCBI Taxonomy" id="2732864"/>
    <lineage>
        <taxon>Bacteria</taxon>
        <taxon>Bacillati</taxon>
        <taxon>Actinomycetota</taxon>
        <taxon>Actinomycetes</taxon>
        <taxon>Geodermatophilales</taxon>
        <taxon>Geodermatophilaceae</taxon>
        <taxon>Modestobacter</taxon>
    </lineage>
</organism>
<feature type="region of interest" description="Disordered" evidence="1">
    <location>
        <begin position="54"/>
        <end position="102"/>
    </location>
</feature>
<proteinExistence type="predicted"/>
<keyword evidence="2" id="KW-0472">Membrane</keyword>
<dbReference type="Proteomes" id="UP000006461">
    <property type="component" value="Chromosome"/>
</dbReference>
<protein>
    <submittedName>
        <fullName evidence="3">Uncharacterized protein</fullName>
    </submittedName>
</protein>
<dbReference type="AlphaFoldDB" id="I4ESD1"/>
<keyword evidence="2" id="KW-0812">Transmembrane</keyword>
<evidence type="ECO:0000256" key="2">
    <source>
        <dbReference type="SAM" id="Phobius"/>
    </source>
</evidence>
<sequence length="182" mass="19116">MPSAGSASADVGTSLLRLGGLVALFAATAALVALLLRWVTGELQLNRLARRRLREEPPPAVGPAPRPAGPADRRPAAAGHHPVGRRVPGARPAPAPAPRPRRPLQLVAADVRRLTRELSMVPGGMPMARRRGLLAAYDDVLIEAAELLEVPHELTSAAPANRELERLRLIASLEAAGLVVAG</sequence>
<accession>I4ESD1</accession>